<dbReference type="InterPro" id="IPR019587">
    <property type="entry name" value="Polyketide_cyclase/dehydratase"/>
</dbReference>
<dbReference type="CDD" id="cd07824">
    <property type="entry name" value="SRPBCC_6"/>
    <property type="match status" value="1"/>
</dbReference>
<organism evidence="1 2">
    <name type="scientific">Paucibacter sediminis</name>
    <dbReference type="NCBI Taxonomy" id="3019553"/>
    <lineage>
        <taxon>Bacteria</taxon>
        <taxon>Pseudomonadati</taxon>
        <taxon>Pseudomonadota</taxon>
        <taxon>Betaproteobacteria</taxon>
        <taxon>Burkholderiales</taxon>
        <taxon>Sphaerotilaceae</taxon>
        <taxon>Roseateles</taxon>
    </lineage>
</organism>
<dbReference type="Pfam" id="PF10604">
    <property type="entry name" value="Polyketide_cyc2"/>
    <property type="match status" value="1"/>
</dbReference>
<dbReference type="Proteomes" id="UP001177769">
    <property type="component" value="Chromosome"/>
</dbReference>
<name>A0AA95NFE6_9BURK</name>
<sequence>MSRPPSHHFDLVSHWRFAAPREQVWSALSQPESWPRWWPYVREVQTLRAGDGQGLGSLRRFRWATRLPYEILIEVEAVEILTHERIRGRSRGQLQGEGIWLLHEEGGCTDVTYVWRVQLVKPWMRWLAPLLAPLFRWNHQGVMRAGARGLSEFLAAGG</sequence>
<keyword evidence="2" id="KW-1185">Reference proteome</keyword>
<reference evidence="1" key="1">
    <citation type="submission" date="2023-01" db="EMBL/GenBank/DDBJ databases">
        <title>Whole genome sequence of Paucibacter sp. S2-9 isolated from pond sediment.</title>
        <authorList>
            <person name="Jung J.Y."/>
        </authorList>
    </citation>
    <scope>NUCLEOTIDE SEQUENCE</scope>
    <source>
        <strain evidence="1">S2-9</strain>
    </source>
</reference>
<dbReference type="KEGG" id="pais:PFX98_02955"/>
<dbReference type="SUPFAM" id="SSF55961">
    <property type="entry name" value="Bet v1-like"/>
    <property type="match status" value="1"/>
</dbReference>
<accession>A0AA95NFE6</accession>
<dbReference type="InterPro" id="IPR023393">
    <property type="entry name" value="START-like_dom_sf"/>
</dbReference>
<evidence type="ECO:0000313" key="1">
    <source>
        <dbReference type="EMBL" id="WIT12583.1"/>
    </source>
</evidence>
<protein>
    <submittedName>
        <fullName evidence="1">SRPBCC family protein</fullName>
    </submittedName>
</protein>
<dbReference type="AlphaFoldDB" id="A0AA95NFE6"/>
<gene>
    <name evidence="1" type="ORF">PFX98_02955</name>
</gene>
<dbReference type="Gene3D" id="3.30.530.20">
    <property type="match status" value="1"/>
</dbReference>
<proteinExistence type="predicted"/>
<dbReference type="RefSeq" id="WP_285233681.1">
    <property type="nucleotide sequence ID" value="NZ_CP116346.1"/>
</dbReference>
<evidence type="ECO:0000313" key="2">
    <source>
        <dbReference type="Proteomes" id="UP001177769"/>
    </source>
</evidence>
<dbReference type="EMBL" id="CP116346">
    <property type="protein sequence ID" value="WIT12583.1"/>
    <property type="molecule type" value="Genomic_DNA"/>
</dbReference>